<feature type="chain" id="PRO_5004930436" description="DUF4394 domain-containing protein" evidence="1">
    <location>
        <begin position="21"/>
        <end position="281"/>
    </location>
</feature>
<comment type="caution">
    <text evidence="3">The sequence shown here is derived from an EMBL/GenBank/DDBJ whole genome shotgun (WGS) entry which is preliminary data.</text>
</comment>
<dbReference type="EMBL" id="AONB01000002">
    <property type="protein sequence ID" value="EXJ12535.1"/>
    <property type="molecule type" value="Genomic_DNA"/>
</dbReference>
<evidence type="ECO:0000313" key="3">
    <source>
        <dbReference type="EMBL" id="EXJ12535.1"/>
    </source>
</evidence>
<reference evidence="4" key="1">
    <citation type="submission" date="2012-11" db="EMBL/GenBank/DDBJ databases">
        <authorList>
            <person name="Singh A."/>
            <person name="Pinnaka A.K."/>
            <person name="Vaidya B."/>
        </authorList>
    </citation>
    <scope>NUCLEOTIDE SEQUENCE [LARGE SCALE GENOMIC DNA]</scope>
    <source>
        <strain evidence="4">AK23</strain>
    </source>
</reference>
<reference evidence="3 4" key="2">
    <citation type="journal article" date="2015" name="Syst. Appl. Microbiol.">
        <title>Nitrincola nitratireducens sp. nov. isolated from a haloalkaline crater lake.</title>
        <authorList>
            <person name="Singh A."/>
            <person name="Vaidya B."/>
            <person name="Tanuku N.R."/>
            <person name="Pinnaka A.K."/>
        </authorList>
    </citation>
    <scope>NUCLEOTIDE SEQUENCE [LARGE SCALE GENOMIC DNA]</scope>
    <source>
        <strain evidence="3 4">AK23</strain>
    </source>
</reference>
<organism evidence="3 4">
    <name type="scientific">Nitrincola nitratireducens</name>
    <dbReference type="NCBI Taxonomy" id="1229521"/>
    <lineage>
        <taxon>Bacteria</taxon>
        <taxon>Pseudomonadati</taxon>
        <taxon>Pseudomonadota</taxon>
        <taxon>Gammaproteobacteria</taxon>
        <taxon>Oceanospirillales</taxon>
        <taxon>Oceanospirillaceae</taxon>
        <taxon>Nitrincola</taxon>
    </lineage>
</organism>
<dbReference type="InterPro" id="IPR011044">
    <property type="entry name" value="Quino_amine_DH_bsu"/>
</dbReference>
<feature type="domain" description="DUF4394" evidence="2">
    <location>
        <begin position="52"/>
        <end position="270"/>
    </location>
</feature>
<proteinExistence type="predicted"/>
<keyword evidence="4" id="KW-1185">Reference proteome</keyword>
<gene>
    <name evidence="3" type="ORF">D791_00780</name>
</gene>
<dbReference type="AlphaFoldDB" id="W9VQ19"/>
<evidence type="ECO:0000259" key="2">
    <source>
        <dbReference type="Pfam" id="PF14339"/>
    </source>
</evidence>
<dbReference type="STRING" id="1229521.D791_00780"/>
<accession>W9VQ19</accession>
<dbReference type="Proteomes" id="UP000019464">
    <property type="component" value="Unassembled WGS sequence"/>
</dbReference>
<evidence type="ECO:0000313" key="4">
    <source>
        <dbReference type="Proteomes" id="UP000019464"/>
    </source>
</evidence>
<dbReference type="PATRIC" id="fig|1229521.3.peg.792"/>
<dbReference type="Pfam" id="PF14339">
    <property type="entry name" value="DUF4394"/>
    <property type="match status" value="1"/>
</dbReference>
<dbReference type="RefSeq" id="WP_036507871.1">
    <property type="nucleotide sequence ID" value="NZ_AONB01000002.1"/>
</dbReference>
<sequence length="281" mass="29173">MKKTLLSTTIFALLCAPAFAHDIKVTGYALSSDGTSLVSLPGLTEVGETITLSSSLAAIAYRPVTGELIGIAPNAAVYTIDPATGALTATDNLKGDNVGITEGAMVGFDFNNSIDAIRIVATDGSNHVYFPSGFGDNDERANSVRRFTDLFYAQGDKNEGAIPAVFASAYTNAIKGKTASETVQYVLDAETNTLLNLANNAGSLTTVAALTLDGKAVDISAMGDMEIVSPAEGTNMAYAMLMMQSANTSGVYSIDLATGELTLRANLGEMGFKGFAAMLDD</sequence>
<dbReference type="InterPro" id="IPR025507">
    <property type="entry name" value="DUF4394"/>
</dbReference>
<protein>
    <recommendedName>
        <fullName evidence="2">DUF4394 domain-containing protein</fullName>
    </recommendedName>
</protein>
<keyword evidence="1" id="KW-0732">Signal</keyword>
<feature type="signal peptide" evidence="1">
    <location>
        <begin position="1"/>
        <end position="20"/>
    </location>
</feature>
<dbReference type="SUPFAM" id="SSF50969">
    <property type="entry name" value="YVTN repeat-like/Quinoprotein amine dehydrogenase"/>
    <property type="match status" value="1"/>
</dbReference>
<name>W9VQ19_9GAMM</name>
<evidence type="ECO:0000256" key="1">
    <source>
        <dbReference type="SAM" id="SignalP"/>
    </source>
</evidence>